<evidence type="ECO:0000256" key="5">
    <source>
        <dbReference type="ARBA" id="ARBA00022898"/>
    </source>
</evidence>
<sequence>MLHFDDILTAHRHYTDLLPETPAFSYPTLDAACGGAVTVVVKHENTQPTGAFKIRGGISYFAAQAEKGTLSPRGVVTASTGNHAQSIAWSAARHGVDALIVVPESTPETKVAAIGAWGARVIRHGATMSDSLAHARDDHPDRTFISPDHPDIIAGHGGIYLELLRRHPDLEVIYVPVGSGTGACGAITVRDALAPGCRIVGVQSAQAPAAHRAWSTGEPATVTPATRAAGLATGSSFRDTQEIMRGLDDFILVDDSGIDEARALLATTAHTLAEGAGAAALAGLLADQRAGKLVSRRCAVPVTGGNADPDELASLVR</sequence>
<evidence type="ECO:0000313" key="10">
    <source>
        <dbReference type="EMBL" id="MCX7468607.1"/>
    </source>
</evidence>
<evidence type="ECO:0000256" key="4">
    <source>
        <dbReference type="ARBA" id="ARBA00012096"/>
    </source>
</evidence>
<evidence type="ECO:0000256" key="6">
    <source>
        <dbReference type="ARBA" id="ARBA00023239"/>
    </source>
</evidence>
<accession>A0A9Q4GKV6</accession>
<dbReference type="GO" id="GO:0006567">
    <property type="term" value="P:L-threonine catabolic process"/>
    <property type="evidence" value="ECO:0007669"/>
    <property type="project" value="TreeGrafter"/>
</dbReference>
<dbReference type="AlphaFoldDB" id="A0A9Q4GKV6"/>
<dbReference type="InterPro" id="IPR000634">
    <property type="entry name" value="Ser/Thr_deHydtase_PyrdxlP-BS"/>
</dbReference>
<dbReference type="Gene3D" id="3.40.50.1100">
    <property type="match status" value="2"/>
</dbReference>
<dbReference type="PANTHER" id="PTHR48078:SF7">
    <property type="entry name" value="BLL6502 PROTEIN"/>
    <property type="match status" value="1"/>
</dbReference>
<dbReference type="PROSITE" id="PS00165">
    <property type="entry name" value="DEHYDRATASE_SER_THR"/>
    <property type="match status" value="1"/>
</dbReference>
<evidence type="ECO:0000313" key="11">
    <source>
        <dbReference type="Proteomes" id="UP001071478"/>
    </source>
</evidence>
<dbReference type="Pfam" id="PF00291">
    <property type="entry name" value="PALP"/>
    <property type="match status" value="1"/>
</dbReference>
<dbReference type="GO" id="GO:0003941">
    <property type="term" value="F:L-serine ammonia-lyase activity"/>
    <property type="evidence" value="ECO:0007669"/>
    <property type="project" value="TreeGrafter"/>
</dbReference>
<dbReference type="SUPFAM" id="SSF53686">
    <property type="entry name" value="Tryptophan synthase beta subunit-like PLP-dependent enzymes"/>
    <property type="match status" value="1"/>
</dbReference>
<comment type="caution">
    <text evidence="10">The sequence shown here is derived from an EMBL/GenBank/DDBJ whole genome shotgun (WGS) entry which is preliminary data.</text>
</comment>
<evidence type="ECO:0000256" key="1">
    <source>
        <dbReference type="ARBA" id="ARBA00001274"/>
    </source>
</evidence>
<evidence type="ECO:0000259" key="9">
    <source>
        <dbReference type="Pfam" id="PF00291"/>
    </source>
</evidence>
<dbReference type="InterPro" id="IPR036052">
    <property type="entry name" value="TrpB-like_PALP_sf"/>
</dbReference>
<reference evidence="10" key="1">
    <citation type="submission" date="2022-11" db="EMBL/GenBank/DDBJ databases">
        <title>Corynebacterium sp. isolated from Penguins.</title>
        <authorList>
            <person name="Sedlar K."/>
            <person name="Svec P."/>
        </authorList>
    </citation>
    <scope>NUCLEOTIDE SEQUENCE</scope>
    <source>
        <strain evidence="10">P7374</strain>
    </source>
</reference>
<dbReference type="GO" id="GO:0030170">
    <property type="term" value="F:pyridoxal phosphate binding"/>
    <property type="evidence" value="ECO:0007669"/>
    <property type="project" value="InterPro"/>
</dbReference>
<dbReference type="GO" id="GO:0004794">
    <property type="term" value="F:threonine deaminase activity"/>
    <property type="evidence" value="ECO:0007669"/>
    <property type="project" value="UniProtKB-EC"/>
</dbReference>
<proteinExistence type="inferred from homology"/>
<evidence type="ECO:0000256" key="3">
    <source>
        <dbReference type="ARBA" id="ARBA00010869"/>
    </source>
</evidence>
<comment type="cofactor">
    <cofactor evidence="2">
        <name>pyridoxal 5'-phosphate</name>
        <dbReference type="ChEBI" id="CHEBI:597326"/>
    </cofactor>
</comment>
<comment type="function">
    <text evidence="7">Catalyzes the anaerobic formation of alpha-ketobutyrate and ammonia from threonine in a two-step reaction. The first step involved a dehydration of threonine and a production of enamine intermediates (aminocrotonate), which tautomerizes to its imine form (iminobutyrate). Both intermediates are unstable and short-lived. The second step is the nonenzymatic hydrolysis of the enamine/imine intermediates to form 2-ketobutyrate and free ammonia. In the low water environment of the cell, the second step is accelerated by RidA.</text>
</comment>
<dbReference type="PANTHER" id="PTHR48078">
    <property type="entry name" value="THREONINE DEHYDRATASE, MITOCHONDRIAL-RELATED"/>
    <property type="match status" value="1"/>
</dbReference>
<comment type="catalytic activity">
    <reaction evidence="1">
        <text>L-threonine = 2-oxobutanoate + NH4(+)</text>
        <dbReference type="Rhea" id="RHEA:22108"/>
        <dbReference type="ChEBI" id="CHEBI:16763"/>
        <dbReference type="ChEBI" id="CHEBI:28938"/>
        <dbReference type="ChEBI" id="CHEBI:57926"/>
        <dbReference type="EC" id="4.3.1.19"/>
    </reaction>
</comment>
<protein>
    <recommendedName>
        <fullName evidence="4">threonine ammonia-lyase</fullName>
        <ecNumber evidence="4">4.3.1.19</ecNumber>
    </recommendedName>
    <alternativeName>
        <fullName evidence="8">Threonine deaminase</fullName>
    </alternativeName>
</protein>
<evidence type="ECO:0000256" key="2">
    <source>
        <dbReference type="ARBA" id="ARBA00001933"/>
    </source>
</evidence>
<keyword evidence="5" id="KW-0663">Pyridoxal phosphate</keyword>
<evidence type="ECO:0000256" key="7">
    <source>
        <dbReference type="ARBA" id="ARBA00025527"/>
    </source>
</evidence>
<dbReference type="EMBL" id="JAPMKU010000003">
    <property type="protein sequence ID" value="MCX7468607.1"/>
    <property type="molecule type" value="Genomic_DNA"/>
</dbReference>
<dbReference type="InterPro" id="IPR001926">
    <property type="entry name" value="TrpB-like_PALP"/>
</dbReference>
<keyword evidence="6" id="KW-0456">Lyase</keyword>
<name>A0A9Q4GKV6_9CORY</name>
<evidence type="ECO:0000256" key="8">
    <source>
        <dbReference type="ARBA" id="ARBA00031427"/>
    </source>
</evidence>
<dbReference type="EC" id="4.3.1.19" evidence="4"/>
<dbReference type="RefSeq" id="WP_248168082.1">
    <property type="nucleotide sequence ID" value="NZ_JALNJA010000003.1"/>
</dbReference>
<dbReference type="GO" id="GO:0006565">
    <property type="term" value="P:L-serine catabolic process"/>
    <property type="evidence" value="ECO:0007669"/>
    <property type="project" value="TreeGrafter"/>
</dbReference>
<dbReference type="InterPro" id="IPR050147">
    <property type="entry name" value="Ser/Thr_Dehydratase"/>
</dbReference>
<dbReference type="FunFam" id="3.40.50.1100:FF:000005">
    <property type="entry name" value="Threonine dehydratase catabolic"/>
    <property type="match status" value="1"/>
</dbReference>
<feature type="domain" description="Tryptophan synthase beta chain-like PALP" evidence="9">
    <location>
        <begin position="18"/>
        <end position="304"/>
    </location>
</feature>
<dbReference type="Proteomes" id="UP001071478">
    <property type="component" value="Unassembled WGS sequence"/>
</dbReference>
<gene>
    <name evidence="10" type="ORF">OS129_06930</name>
</gene>
<dbReference type="GO" id="GO:0009097">
    <property type="term" value="P:isoleucine biosynthetic process"/>
    <property type="evidence" value="ECO:0007669"/>
    <property type="project" value="TreeGrafter"/>
</dbReference>
<organism evidence="10 11">
    <name type="scientific">Corynebacterium pygosceleis</name>
    <dbReference type="NCBI Taxonomy" id="2800406"/>
    <lineage>
        <taxon>Bacteria</taxon>
        <taxon>Bacillati</taxon>
        <taxon>Actinomycetota</taxon>
        <taxon>Actinomycetes</taxon>
        <taxon>Mycobacteriales</taxon>
        <taxon>Corynebacteriaceae</taxon>
        <taxon>Corynebacterium</taxon>
    </lineage>
</organism>
<comment type="similarity">
    <text evidence="3">Belongs to the serine/threonine dehydratase family.</text>
</comment>